<dbReference type="InterPro" id="IPR010131">
    <property type="entry name" value="MdtP/NodT-like"/>
</dbReference>
<dbReference type="PANTHER" id="PTHR30203:SF23">
    <property type="entry name" value="OUTER MEMBRANE EFFLUX PROTEIN"/>
    <property type="match status" value="1"/>
</dbReference>
<evidence type="ECO:0000313" key="4">
    <source>
        <dbReference type="EMBL" id="KAA3767540.1"/>
    </source>
</evidence>
<evidence type="ECO:0000256" key="1">
    <source>
        <dbReference type="ARBA" id="ARBA00007613"/>
    </source>
</evidence>
<keyword evidence="2" id="KW-0175">Coiled coil</keyword>
<dbReference type="Gene3D" id="1.20.1600.10">
    <property type="entry name" value="Outer membrane efflux proteins (OEP)"/>
    <property type="match status" value="1"/>
</dbReference>
<protein>
    <submittedName>
        <fullName evidence="4">TolC family protein</fullName>
    </submittedName>
</protein>
<evidence type="ECO:0000313" key="5">
    <source>
        <dbReference type="Proteomes" id="UP000422221"/>
    </source>
</evidence>
<reference evidence="4 5" key="1">
    <citation type="journal article" date="2019" name="Nat. Med.">
        <title>A library of human gut bacterial isolates paired with longitudinal multiomics data enables mechanistic microbiome research.</title>
        <authorList>
            <person name="Poyet M."/>
            <person name="Groussin M."/>
            <person name="Gibbons S.M."/>
            <person name="Avila-Pacheco J."/>
            <person name="Jiang X."/>
            <person name="Kearney S.M."/>
            <person name="Perrotta A.R."/>
            <person name="Berdy B."/>
            <person name="Zhao S."/>
            <person name="Lieberman T.D."/>
            <person name="Swanson P.K."/>
            <person name="Smith M."/>
            <person name="Roesemann S."/>
            <person name="Alexander J.E."/>
            <person name="Rich S.A."/>
            <person name="Livny J."/>
            <person name="Vlamakis H."/>
            <person name="Clish C."/>
            <person name="Bullock K."/>
            <person name="Deik A."/>
            <person name="Scott J."/>
            <person name="Pierce K.A."/>
            <person name="Xavier R.J."/>
            <person name="Alm E.J."/>
        </authorList>
    </citation>
    <scope>NUCLEOTIDE SEQUENCE [LARGE SCALE GENOMIC DNA]</scope>
    <source>
        <strain evidence="4 5">BIOML-A10</strain>
    </source>
</reference>
<evidence type="ECO:0000256" key="2">
    <source>
        <dbReference type="SAM" id="Coils"/>
    </source>
</evidence>
<evidence type="ECO:0000256" key="3">
    <source>
        <dbReference type="SAM" id="SignalP"/>
    </source>
</evidence>
<comment type="caution">
    <text evidence="4">The sequence shown here is derived from an EMBL/GenBank/DDBJ whole genome shotgun (WGS) entry which is preliminary data.</text>
</comment>
<dbReference type="EMBL" id="VWMK01000005">
    <property type="protein sequence ID" value="KAA3767540.1"/>
    <property type="molecule type" value="Genomic_DNA"/>
</dbReference>
<dbReference type="SUPFAM" id="SSF56954">
    <property type="entry name" value="Outer membrane efflux proteins (OEP)"/>
    <property type="match status" value="1"/>
</dbReference>
<dbReference type="Pfam" id="PF02321">
    <property type="entry name" value="OEP"/>
    <property type="match status" value="2"/>
</dbReference>
<keyword evidence="3" id="KW-0732">Signal</keyword>
<dbReference type="InterPro" id="IPR003423">
    <property type="entry name" value="OMP_efflux"/>
</dbReference>
<dbReference type="Proteomes" id="UP000422221">
    <property type="component" value="Unassembled WGS sequence"/>
</dbReference>
<accession>A0A7J4XL89</accession>
<dbReference type="RefSeq" id="WP_005931224.1">
    <property type="nucleotide sequence ID" value="NZ_CABKSE010000002.1"/>
</dbReference>
<feature type="signal peptide" evidence="3">
    <location>
        <begin position="1"/>
        <end position="19"/>
    </location>
</feature>
<feature type="chain" id="PRO_5029700241" evidence="3">
    <location>
        <begin position="20"/>
        <end position="421"/>
    </location>
</feature>
<dbReference type="GO" id="GO:0015562">
    <property type="term" value="F:efflux transmembrane transporter activity"/>
    <property type="evidence" value="ECO:0007669"/>
    <property type="project" value="InterPro"/>
</dbReference>
<dbReference type="PANTHER" id="PTHR30203">
    <property type="entry name" value="OUTER MEMBRANE CATION EFFLUX PROTEIN"/>
    <property type="match status" value="1"/>
</dbReference>
<gene>
    <name evidence="4" type="ORF">F3F73_07395</name>
</gene>
<feature type="coiled-coil region" evidence="2">
    <location>
        <begin position="179"/>
        <end position="206"/>
    </location>
</feature>
<comment type="similarity">
    <text evidence="1">Belongs to the outer membrane factor (OMF) (TC 1.B.17) family.</text>
</comment>
<dbReference type="AlphaFoldDB" id="A0A7J4XL89"/>
<proteinExistence type="inferred from homology"/>
<organism evidence="4 5">
    <name type="scientific">Bacteroides salyersiae</name>
    <dbReference type="NCBI Taxonomy" id="291644"/>
    <lineage>
        <taxon>Bacteria</taxon>
        <taxon>Pseudomonadati</taxon>
        <taxon>Bacteroidota</taxon>
        <taxon>Bacteroidia</taxon>
        <taxon>Bacteroidales</taxon>
        <taxon>Bacteroidaceae</taxon>
        <taxon>Bacteroides</taxon>
    </lineage>
</organism>
<name>A0A7J4XL89_9BACE</name>
<sequence>MKRLIIILLFSSVYGFLHAQETTALQLSLKDAEKIFLERNLSLIAERYNIDMAQAQVTQARLFENPVISLEQNVYNRLNGKYFDMGKEGEATAEIEQVINLAGQRNKRVRLERVNKEIAEYQFEEVLRTLRSELNRTFVEICFSTRSIGIYDKEIESLGLLMQATKEQQSKGNISLLESSRLESLLLSLRKEKNELENNLIGLHGELNLLLSLPTGQEVTLLLDDEILKQVDAATVSFTDMSRMLSVRPDLKMAHANVTAAQANLKLQRSLAAPEFSIKGMYDRAGNFIDNYFAIGASISVPIFNRNQGNIKSAKLDIQQNGKEEEYAIEKARMELHAAYIRLQKAAELYRSSNDELEHNFGRLIEGVNENFRKRNISMLEFIDYYQSYKETCLQLHELKKEVFLAMENLNTIVGQTVFNY</sequence>